<dbReference type="AlphaFoldDB" id="A0A9P4Q1Y5"/>
<evidence type="ECO:0000313" key="5">
    <source>
        <dbReference type="Proteomes" id="UP000799441"/>
    </source>
</evidence>
<dbReference type="GO" id="GO:0003684">
    <property type="term" value="F:damaged DNA binding"/>
    <property type="evidence" value="ECO:0007669"/>
    <property type="project" value="TreeGrafter"/>
</dbReference>
<dbReference type="Gene3D" id="3.60.15.10">
    <property type="entry name" value="Ribonuclease Z/Hydroxyacylglutathione hydrolase-like"/>
    <property type="match status" value="1"/>
</dbReference>
<dbReference type="OrthoDB" id="5561659at2759"/>
<organism evidence="4 5">
    <name type="scientific">Polychaeton citri CBS 116435</name>
    <dbReference type="NCBI Taxonomy" id="1314669"/>
    <lineage>
        <taxon>Eukaryota</taxon>
        <taxon>Fungi</taxon>
        <taxon>Dikarya</taxon>
        <taxon>Ascomycota</taxon>
        <taxon>Pezizomycotina</taxon>
        <taxon>Dothideomycetes</taxon>
        <taxon>Dothideomycetidae</taxon>
        <taxon>Capnodiales</taxon>
        <taxon>Capnodiaceae</taxon>
        <taxon>Polychaeton</taxon>
    </lineage>
</organism>
<dbReference type="GO" id="GO:0006303">
    <property type="term" value="P:double-strand break repair via nonhomologous end joining"/>
    <property type="evidence" value="ECO:0007669"/>
    <property type="project" value="TreeGrafter"/>
</dbReference>
<gene>
    <name evidence="4" type="ORF">K431DRAFT_195009</name>
</gene>
<protein>
    <recommendedName>
        <fullName evidence="6">Metallo-beta-lactamase domain-containing protein</fullName>
    </recommendedName>
</protein>
<keyword evidence="3" id="KW-0269">Exonuclease</keyword>
<dbReference type="GO" id="GO:0000723">
    <property type="term" value="P:telomere maintenance"/>
    <property type="evidence" value="ECO:0007669"/>
    <property type="project" value="TreeGrafter"/>
</dbReference>
<evidence type="ECO:0000256" key="3">
    <source>
        <dbReference type="ARBA" id="ARBA00022839"/>
    </source>
</evidence>
<evidence type="ECO:0000256" key="2">
    <source>
        <dbReference type="ARBA" id="ARBA00022801"/>
    </source>
</evidence>
<dbReference type="Proteomes" id="UP000799441">
    <property type="component" value="Unassembled WGS sequence"/>
</dbReference>
<feature type="non-terminal residue" evidence="4">
    <location>
        <position position="523"/>
    </location>
</feature>
<evidence type="ECO:0008006" key="6">
    <source>
        <dbReference type="Google" id="ProtNLM"/>
    </source>
</evidence>
<dbReference type="GO" id="GO:0036297">
    <property type="term" value="P:interstrand cross-link repair"/>
    <property type="evidence" value="ECO:0007669"/>
    <property type="project" value="TreeGrafter"/>
</dbReference>
<dbReference type="EMBL" id="MU003834">
    <property type="protein sequence ID" value="KAF2717878.1"/>
    <property type="molecule type" value="Genomic_DNA"/>
</dbReference>
<reference evidence="4" key="1">
    <citation type="journal article" date="2020" name="Stud. Mycol.">
        <title>101 Dothideomycetes genomes: a test case for predicting lifestyles and emergence of pathogens.</title>
        <authorList>
            <person name="Haridas S."/>
            <person name="Albert R."/>
            <person name="Binder M."/>
            <person name="Bloem J."/>
            <person name="Labutti K."/>
            <person name="Salamov A."/>
            <person name="Andreopoulos B."/>
            <person name="Baker S."/>
            <person name="Barry K."/>
            <person name="Bills G."/>
            <person name="Bluhm B."/>
            <person name="Cannon C."/>
            <person name="Castanera R."/>
            <person name="Culley D."/>
            <person name="Daum C."/>
            <person name="Ezra D."/>
            <person name="Gonzalez J."/>
            <person name="Henrissat B."/>
            <person name="Kuo A."/>
            <person name="Liang C."/>
            <person name="Lipzen A."/>
            <person name="Lutzoni F."/>
            <person name="Magnuson J."/>
            <person name="Mondo S."/>
            <person name="Nolan M."/>
            <person name="Ohm R."/>
            <person name="Pangilinan J."/>
            <person name="Park H.-J."/>
            <person name="Ramirez L."/>
            <person name="Alfaro M."/>
            <person name="Sun H."/>
            <person name="Tritt A."/>
            <person name="Yoshinaga Y."/>
            <person name="Zwiers L.-H."/>
            <person name="Turgeon B."/>
            <person name="Goodwin S."/>
            <person name="Spatafora J."/>
            <person name="Crous P."/>
            <person name="Grigoriev I."/>
        </authorList>
    </citation>
    <scope>NUCLEOTIDE SEQUENCE</scope>
    <source>
        <strain evidence="4">CBS 116435</strain>
    </source>
</reference>
<evidence type="ECO:0000256" key="1">
    <source>
        <dbReference type="ARBA" id="ARBA00022722"/>
    </source>
</evidence>
<dbReference type="GO" id="GO:0035312">
    <property type="term" value="F:5'-3' DNA exonuclease activity"/>
    <property type="evidence" value="ECO:0007669"/>
    <property type="project" value="TreeGrafter"/>
</dbReference>
<evidence type="ECO:0000313" key="4">
    <source>
        <dbReference type="EMBL" id="KAF2717878.1"/>
    </source>
</evidence>
<dbReference type="PANTHER" id="PTHR23240:SF8">
    <property type="entry name" value="PROTEIN ARTEMIS"/>
    <property type="match status" value="1"/>
</dbReference>
<dbReference type="InterPro" id="IPR036866">
    <property type="entry name" value="RibonucZ/Hydroxyglut_hydro"/>
</dbReference>
<dbReference type="SUPFAM" id="SSF56281">
    <property type="entry name" value="Metallo-hydrolase/oxidoreductase"/>
    <property type="match status" value="1"/>
</dbReference>
<dbReference type="PANTHER" id="PTHR23240">
    <property type="entry name" value="DNA CROSS-LINK REPAIR PROTEIN PSO2/SNM1-RELATED"/>
    <property type="match status" value="1"/>
</dbReference>
<keyword evidence="2" id="KW-0378">Hydrolase</keyword>
<sequence>MSTFNGRVKEFPDLRIDYFRSISDDLRPSLANFLSHVHSDHLVGLESCKAPFIYCSAATREILLRLEKYPHRMNFAKGILETRKQTYKHLRRLLKPIPLETPTEIQLSPGNSIQATLFDANHCIGAVMILIQGHGRTVLYTGDIRSEVWWVDALTRHPLLVPYVVHTHSKPLKRFDCVYLDTTFATKADPYRSFPSKAEGIAELLTVIQKYPPGTTFYFDSWTFGYEEVWLALSAFLHSRIHLDAYRYSLYRAVANSADFRTPEAARLVGFQCGNHTQSGCLTTKPAIIHSCERGTGCEIFESEFVRITPIISRYGGAEIAELGAGGGKGDLDQHHELEVGDQQQVGQLMALCASRLSGQPHLLKMVLEILTRSVEDDVQRIKLDHSVLAQRDHSNAVEELTELVSLPLDRLVLALTDLVSKSKYAQTDGGRDAQLAAQGAQANYNQLPKRVTFPYSRHSSYQELCHLIAAFQPTDIHPCTVDAVGWSSRRSMSHLFGHLYTQLPTFSHDQKMFRERSMTDPM</sequence>
<keyword evidence="1" id="KW-0540">Nuclease</keyword>
<dbReference type="Pfam" id="PF23023">
    <property type="entry name" value="Anti-Pycsar_Apyc1"/>
    <property type="match status" value="1"/>
</dbReference>
<comment type="caution">
    <text evidence="4">The sequence shown here is derived from an EMBL/GenBank/DDBJ whole genome shotgun (WGS) entry which is preliminary data.</text>
</comment>
<proteinExistence type="predicted"/>
<keyword evidence="5" id="KW-1185">Reference proteome</keyword>
<accession>A0A9P4Q1Y5</accession>
<name>A0A9P4Q1Y5_9PEZI</name>